<feature type="transmembrane region" description="Helical" evidence="2">
    <location>
        <begin position="13"/>
        <end position="31"/>
    </location>
</feature>
<keyword evidence="2" id="KW-0812">Transmembrane</keyword>
<dbReference type="AlphaFoldDB" id="E1YJW8"/>
<sequence>MADKSRAELVLEIIKIFIWPVLIVFAVMWLGPDLKEMLKNRTWKIGVLEMGDRISTLKDTMQDSLLAQQDYLSKIKENAANPQKVKELSDAAVQDIENTQKGVKNDIRNIQEVIPQKPLTSTEESSGNSKQKYGKTSPASAREWELAGFRQILERDVSAAINSFSEAEKNWPDYHNVAEIRRKLVSDRQSLASKDSPGWKVLYQHLLNELSWGMPADVRQKMQMYTGQP</sequence>
<keyword evidence="2" id="KW-0472">Membrane</keyword>
<feature type="compositionally biased region" description="Polar residues" evidence="1">
    <location>
        <begin position="118"/>
        <end position="131"/>
    </location>
</feature>
<protein>
    <submittedName>
        <fullName evidence="3">Uncharacterized protein</fullName>
    </submittedName>
</protein>
<proteinExistence type="predicted"/>
<evidence type="ECO:0000313" key="3">
    <source>
        <dbReference type="EMBL" id="CBX31572.1"/>
    </source>
</evidence>
<keyword evidence="2" id="KW-1133">Transmembrane helix</keyword>
<reference evidence="3" key="1">
    <citation type="journal article" date="2011" name="Environ. Microbiol.">
        <title>Genomic insights into the metabolic potential of the polycyclic aromatic hydrocarbon degrading sulfate-reducing Deltaproteobacterium N47.</title>
        <authorList>
            <person name="Bergmann F."/>
            <person name="Selesi D."/>
            <person name="Weinmaier T."/>
            <person name="Tischler P."/>
            <person name="Rattei T."/>
            <person name="Meckenstock R.U."/>
        </authorList>
    </citation>
    <scope>NUCLEOTIDE SEQUENCE</scope>
</reference>
<organism evidence="3">
    <name type="scientific">uncultured Desulfobacterium sp</name>
    <dbReference type="NCBI Taxonomy" id="201089"/>
    <lineage>
        <taxon>Bacteria</taxon>
        <taxon>Pseudomonadati</taxon>
        <taxon>Thermodesulfobacteriota</taxon>
        <taxon>Desulfobacteria</taxon>
        <taxon>Desulfobacterales</taxon>
        <taxon>Desulfobacteriaceae</taxon>
        <taxon>Desulfobacterium</taxon>
        <taxon>environmental samples</taxon>
    </lineage>
</organism>
<feature type="region of interest" description="Disordered" evidence="1">
    <location>
        <begin position="114"/>
        <end position="139"/>
    </location>
</feature>
<accession>E1YJW8</accession>
<gene>
    <name evidence="3" type="ORF">N47_E50840</name>
</gene>
<name>E1YJW8_9BACT</name>
<evidence type="ECO:0000256" key="2">
    <source>
        <dbReference type="SAM" id="Phobius"/>
    </source>
</evidence>
<evidence type="ECO:0000256" key="1">
    <source>
        <dbReference type="SAM" id="MobiDB-lite"/>
    </source>
</evidence>
<dbReference type="EMBL" id="FR695877">
    <property type="protein sequence ID" value="CBX31572.1"/>
    <property type="molecule type" value="Genomic_DNA"/>
</dbReference>